<keyword evidence="2" id="KW-1185">Reference proteome</keyword>
<evidence type="ECO:0000313" key="1">
    <source>
        <dbReference type="EMBL" id="KAI0029646.1"/>
    </source>
</evidence>
<dbReference type="Proteomes" id="UP000814128">
    <property type="component" value="Unassembled WGS sequence"/>
</dbReference>
<organism evidence="1 2">
    <name type="scientific">Vararia minispora EC-137</name>
    <dbReference type="NCBI Taxonomy" id="1314806"/>
    <lineage>
        <taxon>Eukaryota</taxon>
        <taxon>Fungi</taxon>
        <taxon>Dikarya</taxon>
        <taxon>Basidiomycota</taxon>
        <taxon>Agaricomycotina</taxon>
        <taxon>Agaricomycetes</taxon>
        <taxon>Russulales</taxon>
        <taxon>Lachnocladiaceae</taxon>
        <taxon>Vararia</taxon>
    </lineage>
</organism>
<evidence type="ECO:0000313" key="2">
    <source>
        <dbReference type="Proteomes" id="UP000814128"/>
    </source>
</evidence>
<name>A0ACB8QEB9_9AGAM</name>
<gene>
    <name evidence="1" type="ORF">K488DRAFT_88538</name>
</gene>
<sequence>MHPQASEKRLACKEFFEALEACHENGLRKYWGGCNQYKWDLNRCLHGESTKRAAQNRVEAKARRERADKAWAALKAELE</sequence>
<reference evidence="1" key="1">
    <citation type="submission" date="2021-02" db="EMBL/GenBank/DDBJ databases">
        <authorList>
            <consortium name="DOE Joint Genome Institute"/>
            <person name="Ahrendt S."/>
            <person name="Looney B.P."/>
            <person name="Miyauchi S."/>
            <person name="Morin E."/>
            <person name="Drula E."/>
            <person name="Courty P.E."/>
            <person name="Chicoki N."/>
            <person name="Fauchery L."/>
            <person name="Kohler A."/>
            <person name="Kuo A."/>
            <person name="Labutti K."/>
            <person name="Pangilinan J."/>
            <person name="Lipzen A."/>
            <person name="Riley R."/>
            <person name="Andreopoulos W."/>
            <person name="He G."/>
            <person name="Johnson J."/>
            <person name="Barry K.W."/>
            <person name="Grigoriev I.V."/>
            <person name="Nagy L."/>
            <person name="Hibbett D."/>
            <person name="Henrissat B."/>
            <person name="Matheny P.B."/>
            <person name="Labbe J."/>
            <person name="Martin F."/>
        </authorList>
    </citation>
    <scope>NUCLEOTIDE SEQUENCE</scope>
    <source>
        <strain evidence="1">EC-137</strain>
    </source>
</reference>
<comment type="caution">
    <text evidence="1">The sequence shown here is derived from an EMBL/GenBank/DDBJ whole genome shotgun (WGS) entry which is preliminary data.</text>
</comment>
<accession>A0ACB8QEB9</accession>
<proteinExistence type="predicted"/>
<dbReference type="EMBL" id="MU273664">
    <property type="protein sequence ID" value="KAI0029646.1"/>
    <property type="molecule type" value="Genomic_DNA"/>
</dbReference>
<protein>
    <submittedName>
        <fullName evidence="1">Uncharacterized protein</fullName>
    </submittedName>
</protein>
<reference evidence="1" key="2">
    <citation type="journal article" date="2022" name="New Phytol.">
        <title>Evolutionary transition to the ectomycorrhizal habit in the genomes of a hyperdiverse lineage of mushroom-forming fungi.</title>
        <authorList>
            <person name="Looney B."/>
            <person name="Miyauchi S."/>
            <person name="Morin E."/>
            <person name="Drula E."/>
            <person name="Courty P.E."/>
            <person name="Kohler A."/>
            <person name="Kuo A."/>
            <person name="LaButti K."/>
            <person name="Pangilinan J."/>
            <person name="Lipzen A."/>
            <person name="Riley R."/>
            <person name="Andreopoulos W."/>
            <person name="He G."/>
            <person name="Johnson J."/>
            <person name="Nolan M."/>
            <person name="Tritt A."/>
            <person name="Barry K.W."/>
            <person name="Grigoriev I.V."/>
            <person name="Nagy L.G."/>
            <person name="Hibbett D."/>
            <person name="Henrissat B."/>
            <person name="Matheny P.B."/>
            <person name="Labbe J."/>
            <person name="Martin F.M."/>
        </authorList>
    </citation>
    <scope>NUCLEOTIDE SEQUENCE</scope>
    <source>
        <strain evidence="1">EC-137</strain>
    </source>
</reference>